<dbReference type="InterPro" id="IPR036412">
    <property type="entry name" value="HAD-like_sf"/>
</dbReference>
<dbReference type="GO" id="GO:0016787">
    <property type="term" value="F:hydrolase activity"/>
    <property type="evidence" value="ECO:0007669"/>
    <property type="project" value="UniProtKB-KW"/>
</dbReference>
<dbReference type="RefSeq" id="WP_231937115.1">
    <property type="nucleotide sequence ID" value="NZ_FCOK02000018.1"/>
</dbReference>
<gene>
    <name evidence="1" type="ORF">AWB69_03096</name>
</gene>
<name>A0A158GQD5_9BURK</name>
<organism evidence="1 2">
    <name type="scientific">Caballeronia udeis</name>
    <dbReference type="NCBI Taxonomy" id="1232866"/>
    <lineage>
        <taxon>Bacteria</taxon>
        <taxon>Pseudomonadati</taxon>
        <taxon>Pseudomonadota</taxon>
        <taxon>Betaproteobacteria</taxon>
        <taxon>Burkholderiales</taxon>
        <taxon>Burkholderiaceae</taxon>
        <taxon>Caballeronia</taxon>
    </lineage>
</organism>
<evidence type="ECO:0000313" key="1">
    <source>
        <dbReference type="EMBL" id="SAL34077.1"/>
    </source>
</evidence>
<evidence type="ECO:0000313" key="2">
    <source>
        <dbReference type="Proteomes" id="UP000054683"/>
    </source>
</evidence>
<dbReference type="Proteomes" id="UP000054683">
    <property type="component" value="Unassembled WGS sequence"/>
</dbReference>
<sequence>MQTLSLAPPLQFSTVQFLLTDMDETLTYKGRLAAATYMALERLQASGIRVVPVTAAPAGWCDQMARMWPVDGVIAENGGLFLRHEPNGHSVEQVYWHPPGSIANIQKQLQVIAGVVEEAVPEARQADDQALRLTSLAYKTYGDGRG</sequence>
<dbReference type="SUPFAM" id="SSF56784">
    <property type="entry name" value="HAD-like"/>
    <property type="match status" value="1"/>
</dbReference>
<dbReference type="Pfam" id="PF08282">
    <property type="entry name" value="Hydrolase_3"/>
    <property type="match status" value="1"/>
</dbReference>
<keyword evidence="1" id="KW-0378">Hydrolase</keyword>
<reference evidence="1 2" key="1">
    <citation type="submission" date="2016-01" db="EMBL/GenBank/DDBJ databases">
        <authorList>
            <person name="Oliw E.H."/>
        </authorList>
    </citation>
    <scope>NUCLEOTIDE SEQUENCE [LARGE SCALE GENOMIC DNA]</scope>
    <source>
        <strain evidence="1">LMG 27134</strain>
    </source>
</reference>
<dbReference type="InterPro" id="IPR023214">
    <property type="entry name" value="HAD_sf"/>
</dbReference>
<dbReference type="EMBL" id="FCOK02000018">
    <property type="protein sequence ID" value="SAL34077.1"/>
    <property type="molecule type" value="Genomic_DNA"/>
</dbReference>
<accession>A0A158GQD5</accession>
<dbReference type="Gene3D" id="3.40.50.1000">
    <property type="entry name" value="HAD superfamily/HAD-like"/>
    <property type="match status" value="1"/>
</dbReference>
<protein>
    <submittedName>
        <fullName evidence="1">HAD family hydrolase</fullName>
    </submittedName>
</protein>
<dbReference type="AlphaFoldDB" id="A0A158GQD5"/>
<proteinExistence type="predicted"/>